<protein>
    <submittedName>
        <fullName evidence="2">Uncharacterized protein</fullName>
    </submittedName>
</protein>
<reference evidence="2 3" key="1">
    <citation type="submission" date="2017-06" db="EMBL/GenBank/DDBJ databases">
        <title>Comparative genomic analysis of Ambrosia Fusariam Clade fungi.</title>
        <authorList>
            <person name="Stajich J.E."/>
            <person name="Carrillo J."/>
            <person name="Kijimoto T."/>
            <person name="Eskalen A."/>
            <person name="O'Donnell K."/>
            <person name="Kasson M."/>
        </authorList>
    </citation>
    <scope>NUCLEOTIDE SEQUENCE [LARGE SCALE GENOMIC DNA]</scope>
    <source>
        <strain evidence="2 3">NRRL62584</strain>
    </source>
</reference>
<keyword evidence="3" id="KW-1185">Reference proteome</keyword>
<proteinExistence type="predicted"/>
<name>A0A428NS27_9HYPO</name>
<feature type="transmembrane region" description="Helical" evidence="1">
    <location>
        <begin position="58"/>
        <end position="82"/>
    </location>
</feature>
<evidence type="ECO:0000256" key="1">
    <source>
        <dbReference type="SAM" id="Phobius"/>
    </source>
</evidence>
<organism evidence="2 3">
    <name type="scientific">Fusarium duplospermum</name>
    <dbReference type="NCBI Taxonomy" id="1325734"/>
    <lineage>
        <taxon>Eukaryota</taxon>
        <taxon>Fungi</taxon>
        <taxon>Dikarya</taxon>
        <taxon>Ascomycota</taxon>
        <taxon>Pezizomycotina</taxon>
        <taxon>Sordariomycetes</taxon>
        <taxon>Hypocreomycetidae</taxon>
        <taxon>Hypocreales</taxon>
        <taxon>Nectriaceae</taxon>
        <taxon>Fusarium</taxon>
        <taxon>Fusarium solani species complex</taxon>
    </lineage>
</organism>
<gene>
    <name evidence="2" type="ORF">CEP54_015033</name>
</gene>
<keyword evidence="1" id="KW-1133">Transmembrane helix</keyword>
<sequence length="560" mass="62671">MPQRSFLQRLQTVGILSLSALFIGGIVLILVGINAVADIKKDGEIGYSRPAGQVRFSIGYDLSMQVWIAILGVAFGLLSFGFGETYIHFFDSWCSRQSQQGTGLDYARYLNSQPRAPVRYGLRGFPYFLTLRYLFMIMGIFASIAYKFVIVSPDVFMYENLDKETVQFKKPRLSMEGGNADETLDNDLNPWINDFPRGAGINRAFLHQYETYLKPPQSIIMTGRASCSDSKSGYIFYPDDSGYLLTREMVMVAKMTEEEGDFFITQNTSGWQRIETSTEDLFDPPQKAILEYKVVEPGNIQVQWARLNHSSDTFREPVVQRVTYKMHYAVAQVDRYVRGTDCSRLTSVDSPNFRILSSSNDSIVDTLSKTSSASKENIEKSLDAEGILPYYSAWIEALVNSPDTSLVKSVSGIVRGVMSSYQSLRPRHWHIETGEEPFGPEDTTEMAKENPHAKYPFYVGWRAEKNTGCYVFAAAIFIILGLFAVLTAAFRIWLGPPTLTSWMGQHVYLAQTNAMNLSDKSAGLATGHQVADPGIGRLRLSTKGEQAETDAILQLNVLAS</sequence>
<dbReference type="Proteomes" id="UP000288168">
    <property type="component" value="Unassembled WGS sequence"/>
</dbReference>
<feature type="transmembrane region" description="Helical" evidence="1">
    <location>
        <begin position="12"/>
        <end position="37"/>
    </location>
</feature>
<dbReference type="AlphaFoldDB" id="A0A428NS27"/>
<evidence type="ECO:0000313" key="2">
    <source>
        <dbReference type="EMBL" id="RSL43584.1"/>
    </source>
</evidence>
<dbReference type="EMBL" id="NKCI01000319">
    <property type="protein sequence ID" value="RSL43584.1"/>
    <property type="molecule type" value="Genomic_DNA"/>
</dbReference>
<comment type="caution">
    <text evidence="2">The sequence shown here is derived from an EMBL/GenBank/DDBJ whole genome shotgun (WGS) entry which is preliminary data.</text>
</comment>
<feature type="transmembrane region" description="Helical" evidence="1">
    <location>
        <begin position="127"/>
        <end position="149"/>
    </location>
</feature>
<dbReference type="STRING" id="1325734.A0A428NS27"/>
<feature type="transmembrane region" description="Helical" evidence="1">
    <location>
        <begin position="470"/>
        <end position="494"/>
    </location>
</feature>
<evidence type="ECO:0000313" key="3">
    <source>
        <dbReference type="Proteomes" id="UP000288168"/>
    </source>
</evidence>
<keyword evidence="1" id="KW-0812">Transmembrane</keyword>
<accession>A0A428NS27</accession>
<dbReference type="OrthoDB" id="9909019at2759"/>
<keyword evidence="1" id="KW-0472">Membrane</keyword>